<dbReference type="Gene3D" id="3.20.200.10">
    <property type="entry name" value="MHCK/EF2 kinase"/>
    <property type="match status" value="1"/>
</dbReference>
<dbReference type="SUPFAM" id="SSF56112">
    <property type="entry name" value="Protein kinase-like (PK-like)"/>
    <property type="match status" value="1"/>
</dbReference>
<dbReference type="CDD" id="cd00198">
    <property type="entry name" value="vWFA"/>
    <property type="match status" value="1"/>
</dbReference>
<organism evidence="8 9">
    <name type="scientific">Cymbomonas tetramitiformis</name>
    <dbReference type="NCBI Taxonomy" id="36881"/>
    <lineage>
        <taxon>Eukaryota</taxon>
        <taxon>Viridiplantae</taxon>
        <taxon>Chlorophyta</taxon>
        <taxon>Pyramimonadophyceae</taxon>
        <taxon>Pyramimonadales</taxon>
        <taxon>Pyramimonadaceae</taxon>
        <taxon>Cymbomonas</taxon>
    </lineage>
</organism>
<dbReference type="Pfam" id="PF13519">
    <property type="entry name" value="VWA_2"/>
    <property type="match status" value="1"/>
</dbReference>
<evidence type="ECO:0000256" key="1">
    <source>
        <dbReference type="ARBA" id="ARBA00022527"/>
    </source>
</evidence>
<reference evidence="8 9" key="1">
    <citation type="journal article" date="2015" name="Genome Biol. Evol.">
        <title>Comparative Genomics of a Bacterivorous Green Alga Reveals Evolutionary Causalities and Consequences of Phago-Mixotrophic Mode of Nutrition.</title>
        <authorList>
            <person name="Burns J.A."/>
            <person name="Paasch A."/>
            <person name="Narechania A."/>
            <person name="Kim E."/>
        </authorList>
    </citation>
    <scope>NUCLEOTIDE SEQUENCE [LARGE SCALE GENOMIC DNA]</scope>
    <source>
        <strain evidence="8 9">PLY_AMNH</strain>
    </source>
</reference>
<dbReference type="Pfam" id="PF02816">
    <property type="entry name" value="Alpha_kinase"/>
    <property type="match status" value="1"/>
</dbReference>
<evidence type="ECO:0000313" key="9">
    <source>
        <dbReference type="Proteomes" id="UP001190700"/>
    </source>
</evidence>
<evidence type="ECO:0000259" key="7">
    <source>
        <dbReference type="PROSITE" id="PS51158"/>
    </source>
</evidence>
<dbReference type="Proteomes" id="UP001190700">
    <property type="component" value="Unassembled WGS sequence"/>
</dbReference>
<evidence type="ECO:0000256" key="2">
    <source>
        <dbReference type="ARBA" id="ARBA00022679"/>
    </source>
</evidence>
<dbReference type="PROSITE" id="PS50234">
    <property type="entry name" value="VWFA"/>
    <property type="match status" value="1"/>
</dbReference>
<evidence type="ECO:0008006" key="10">
    <source>
        <dbReference type="Google" id="ProtNLM"/>
    </source>
</evidence>
<name>A0AAE0FF35_9CHLO</name>
<dbReference type="EMBL" id="LGRX02019550">
    <property type="protein sequence ID" value="KAK3258404.1"/>
    <property type="molecule type" value="Genomic_DNA"/>
</dbReference>
<dbReference type="GO" id="GO:0004674">
    <property type="term" value="F:protein serine/threonine kinase activity"/>
    <property type="evidence" value="ECO:0007669"/>
    <property type="project" value="UniProtKB-KW"/>
</dbReference>
<keyword evidence="2" id="KW-0808">Transferase</keyword>
<sequence length="812" mass="90525">MQVGDQQYFLCGVCRTPLTRPRIPASRFTDGALSFRCSHCSDFDSINAVGSMPSQLPPATQTELMTHAKPGSCTRFTRRTLGEHGFLSDCLQPPPGADRFSCYACHQELRAAGRAHPAPSSETGTVTTSAITVISSPHGRLRRMQRKIGIRDLQAAVKYGTKKAGFPCPRTGALRWKYLYADVVYVTDESSQREITSWPAPAAGLDIPLVKVTEAMRRDHVWTCQRNETSHGSWTSHTVAVVDQSGSMRNADLADGATRSDAVWLTLAKDFVALRLETKEASGTDVFSLVLMNKDSTVMFRHRPIDWLLYNDLVEQLRTAEPMSEGNYFPALDAAEQLLLSNTHGSCALMLVFLSDGKPSDRLPTNAQLNLGSRSMSCRYRLLVEARISILASQFGRRLTVATIGFGPTKEDFSVLDAMAAASEDYGSVGIFQAPSLTVESLGGAMSSLTLSLTETKTELTQLGGESLQRTVRSIVRESRRAVDETRLSDNWIHYTPESVLRLVKRDSHRSSWVDFVVENWVGKDGGFVENEGRYGLAMKKTVFGEGAERMVRKFRLVSRQGTFYGPPMVAKESRFAEDISYSTSLEFHTKFCDTQAQAQRLAKKFNEKLSLVPGVTDRTPRVQFLKCMVFVVMDNNQGRIGLLVEDMLDPTKYMKWNNNAGHVAGQVAAPAHQQGGPLFDLKEEEEEEDCNPDADSIRNVSISIEDADIPQAFTHFTYRHSRRKMMVCDLQGVLKTDCTPPEFQLTDPVIHYRSDHGRSHVYGRTDRASTQMFESSGMGEVGTQKNRAEEFRLTDPLNTRSVRMQIYDMLV</sequence>
<dbReference type="SUPFAM" id="SSF53300">
    <property type="entry name" value="vWA-like"/>
    <property type="match status" value="1"/>
</dbReference>
<gene>
    <name evidence="8" type="ORF">CYMTET_32545</name>
</gene>
<dbReference type="InterPro" id="IPR002035">
    <property type="entry name" value="VWF_A"/>
</dbReference>
<keyword evidence="1" id="KW-0723">Serine/threonine-protein kinase</keyword>
<evidence type="ECO:0000256" key="5">
    <source>
        <dbReference type="ARBA" id="ARBA00022840"/>
    </source>
</evidence>
<dbReference type="InterPro" id="IPR011009">
    <property type="entry name" value="Kinase-like_dom_sf"/>
</dbReference>
<comment type="caution">
    <text evidence="8">The sequence shown here is derived from an EMBL/GenBank/DDBJ whole genome shotgun (WGS) entry which is preliminary data.</text>
</comment>
<dbReference type="PANTHER" id="PTHR45992:SF11">
    <property type="entry name" value="ALPHA-TYPE PROTEIN KINASE DOMAIN-CONTAINING PROTEIN"/>
    <property type="match status" value="1"/>
</dbReference>
<keyword evidence="4" id="KW-0418">Kinase</keyword>
<keyword evidence="9" id="KW-1185">Reference proteome</keyword>
<protein>
    <recommendedName>
        <fullName evidence="10">Alpha-type protein kinase domain-containing protein</fullName>
    </recommendedName>
</protein>
<evidence type="ECO:0000256" key="4">
    <source>
        <dbReference type="ARBA" id="ARBA00022777"/>
    </source>
</evidence>
<dbReference type="SMART" id="SM00811">
    <property type="entry name" value="Alpha_kinase"/>
    <property type="match status" value="1"/>
</dbReference>
<dbReference type="SMART" id="SM00327">
    <property type="entry name" value="VWA"/>
    <property type="match status" value="1"/>
</dbReference>
<dbReference type="InterPro" id="IPR036465">
    <property type="entry name" value="vWFA_dom_sf"/>
</dbReference>
<dbReference type="AlphaFoldDB" id="A0AAE0FF35"/>
<dbReference type="PANTHER" id="PTHR45992">
    <property type="entry name" value="EUKARYOTIC ELONGATION FACTOR 2 KINASE-RELATED"/>
    <property type="match status" value="1"/>
</dbReference>
<evidence type="ECO:0000259" key="6">
    <source>
        <dbReference type="PROSITE" id="PS50234"/>
    </source>
</evidence>
<keyword evidence="3" id="KW-0547">Nucleotide-binding</keyword>
<feature type="domain" description="Alpha-type protein kinase" evidence="7">
    <location>
        <begin position="505"/>
        <end position="810"/>
    </location>
</feature>
<feature type="domain" description="VWFA" evidence="6">
    <location>
        <begin position="237"/>
        <end position="449"/>
    </location>
</feature>
<dbReference type="GO" id="GO:0005524">
    <property type="term" value="F:ATP binding"/>
    <property type="evidence" value="ECO:0007669"/>
    <property type="project" value="UniProtKB-KW"/>
</dbReference>
<evidence type="ECO:0000313" key="8">
    <source>
        <dbReference type="EMBL" id="KAK3258404.1"/>
    </source>
</evidence>
<dbReference type="InterPro" id="IPR051852">
    <property type="entry name" value="Alpha-type_PK"/>
</dbReference>
<dbReference type="Gene3D" id="3.40.50.410">
    <property type="entry name" value="von Willebrand factor, type A domain"/>
    <property type="match status" value="1"/>
</dbReference>
<accession>A0AAE0FF35</accession>
<evidence type="ECO:0000256" key="3">
    <source>
        <dbReference type="ARBA" id="ARBA00022741"/>
    </source>
</evidence>
<proteinExistence type="predicted"/>
<keyword evidence="5" id="KW-0067">ATP-binding</keyword>
<dbReference type="PROSITE" id="PS51158">
    <property type="entry name" value="ALPHA_KINASE"/>
    <property type="match status" value="1"/>
</dbReference>
<dbReference type="InterPro" id="IPR004166">
    <property type="entry name" value="a-kinase_dom"/>
</dbReference>